<feature type="domain" description="Carboxymuconolactone decarboxylase-like" evidence="1">
    <location>
        <begin position="164"/>
        <end position="247"/>
    </location>
</feature>
<dbReference type="Gene3D" id="1.20.1290.10">
    <property type="entry name" value="AhpD-like"/>
    <property type="match status" value="1"/>
</dbReference>
<dbReference type="GO" id="GO:0051920">
    <property type="term" value="F:peroxiredoxin activity"/>
    <property type="evidence" value="ECO:0007669"/>
    <property type="project" value="InterPro"/>
</dbReference>
<dbReference type="Pfam" id="PF02627">
    <property type="entry name" value="CMD"/>
    <property type="match status" value="2"/>
</dbReference>
<dbReference type="EMBL" id="DXBO01000009">
    <property type="protein sequence ID" value="HIZ47165.1"/>
    <property type="molecule type" value="Genomic_DNA"/>
</dbReference>
<comment type="caution">
    <text evidence="2">The sequence shown here is derived from an EMBL/GenBank/DDBJ whole genome shotgun (WGS) entry which is preliminary data.</text>
</comment>
<protein>
    <submittedName>
        <fullName evidence="2">Carboxymuconolactone decarboxylase family protein</fullName>
    </submittedName>
</protein>
<sequence length="253" mass="27321">MEDRIQRCTEKFGMLFGCAPAGDEGTDPEFMQILQRFIFGEVCYTGELSDADRELVTVTVLAVNQTLPQLKSHVGAALNVGCTPVEIREAIYQCAPFIGFPKTLNAIAAMNEAFTAAGIALPLPAQRTVADEDRYEAGLALQKPLYGTEIADRYADLPPVYAEAVPRLLTEFCFGDFATRTGLDAARRELLTVVMLAALGGAEPQVQAHVLGAEKAGNSRDLILAALVHAMPYMGVPRLFNALNAARTAWDQA</sequence>
<accession>A0A9D2JE70</accession>
<name>A0A9D2JE70_9FIRM</name>
<reference evidence="2" key="2">
    <citation type="submission" date="2021-04" db="EMBL/GenBank/DDBJ databases">
        <authorList>
            <person name="Gilroy R."/>
        </authorList>
    </citation>
    <scope>NUCLEOTIDE SEQUENCE</scope>
    <source>
        <strain evidence="2">3436</strain>
    </source>
</reference>
<dbReference type="InterPro" id="IPR003779">
    <property type="entry name" value="CMD-like"/>
</dbReference>
<dbReference type="SUPFAM" id="SSF69118">
    <property type="entry name" value="AhpD-like"/>
    <property type="match status" value="1"/>
</dbReference>
<evidence type="ECO:0000259" key="1">
    <source>
        <dbReference type="Pfam" id="PF02627"/>
    </source>
</evidence>
<dbReference type="InterPro" id="IPR052512">
    <property type="entry name" value="4CMD/NDH-1_regulator"/>
</dbReference>
<dbReference type="PANTHER" id="PTHR33570">
    <property type="entry name" value="4-CARBOXYMUCONOLACTONE DECARBOXYLASE FAMILY PROTEIN"/>
    <property type="match status" value="1"/>
</dbReference>
<evidence type="ECO:0000313" key="2">
    <source>
        <dbReference type="EMBL" id="HIZ47165.1"/>
    </source>
</evidence>
<evidence type="ECO:0000313" key="3">
    <source>
        <dbReference type="Proteomes" id="UP000824031"/>
    </source>
</evidence>
<organism evidence="2 3">
    <name type="scientific">Candidatus Gemmiger excrementavium</name>
    <dbReference type="NCBI Taxonomy" id="2838608"/>
    <lineage>
        <taxon>Bacteria</taxon>
        <taxon>Bacillati</taxon>
        <taxon>Bacillota</taxon>
        <taxon>Clostridia</taxon>
        <taxon>Eubacteriales</taxon>
        <taxon>Gemmiger</taxon>
    </lineage>
</organism>
<dbReference type="AlphaFoldDB" id="A0A9D2JE70"/>
<dbReference type="PANTHER" id="PTHR33570:SF2">
    <property type="entry name" value="CARBOXYMUCONOLACTONE DECARBOXYLASE-LIKE DOMAIN-CONTAINING PROTEIN"/>
    <property type="match status" value="1"/>
</dbReference>
<dbReference type="Proteomes" id="UP000824031">
    <property type="component" value="Unassembled WGS sequence"/>
</dbReference>
<feature type="domain" description="Carboxymuconolactone decarboxylase-like" evidence="1">
    <location>
        <begin position="28"/>
        <end position="112"/>
    </location>
</feature>
<dbReference type="InterPro" id="IPR029032">
    <property type="entry name" value="AhpD-like"/>
</dbReference>
<gene>
    <name evidence="2" type="ORF">H9810_00400</name>
</gene>
<proteinExistence type="predicted"/>
<reference evidence="2" key="1">
    <citation type="journal article" date="2021" name="PeerJ">
        <title>Extensive microbial diversity within the chicken gut microbiome revealed by metagenomics and culture.</title>
        <authorList>
            <person name="Gilroy R."/>
            <person name="Ravi A."/>
            <person name="Getino M."/>
            <person name="Pursley I."/>
            <person name="Horton D.L."/>
            <person name="Alikhan N.F."/>
            <person name="Baker D."/>
            <person name="Gharbi K."/>
            <person name="Hall N."/>
            <person name="Watson M."/>
            <person name="Adriaenssens E.M."/>
            <person name="Foster-Nyarko E."/>
            <person name="Jarju S."/>
            <person name="Secka A."/>
            <person name="Antonio M."/>
            <person name="Oren A."/>
            <person name="Chaudhuri R.R."/>
            <person name="La Ragione R."/>
            <person name="Hildebrand F."/>
            <person name="Pallen M.J."/>
        </authorList>
    </citation>
    <scope>NUCLEOTIDE SEQUENCE</scope>
    <source>
        <strain evidence="2">3436</strain>
    </source>
</reference>